<feature type="region of interest" description="Disordered" evidence="1">
    <location>
        <begin position="86"/>
        <end position="106"/>
    </location>
</feature>
<reference evidence="2 3" key="1">
    <citation type="submission" date="2007-06" db="EMBL/GenBank/DDBJ databases">
        <title>The Genome Sequence of Coccidioides posadasii RMSCC_3488.</title>
        <authorList>
            <consortium name="Coccidioides Genome Resources Consortium"/>
            <consortium name="The Broad Institute Genome Sequencing Platform"/>
            <person name="Henn M.R."/>
            <person name="Sykes S."/>
            <person name="Young S."/>
            <person name="Jaffe D."/>
            <person name="Berlin A."/>
            <person name="Alvarez P."/>
            <person name="Butler J."/>
            <person name="Gnerre S."/>
            <person name="Grabherr M."/>
            <person name="Mauceli E."/>
            <person name="Brockman W."/>
            <person name="Kodira C."/>
            <person name="Alvarado L."/>
            <person name="Zeng Q."/>
            <person name="Crawford M."/>
            <person name="Antoine C."/>
            <person name="Devon K."/>
            <person name="Galgiani J."/>
            <person name="Orsborn K."/>
            <person name="Lewis M.L."/>
            <person name="Nusbaum C."/>
            <person name="Galagan J."/>
            <person name="Birren B."/>
        </authorList>
    </citation>
    <scope>NUCLEOTIDE SEQUENCE [LARGE SCALE GENOMIC DNA]</scope>
    <source>
        <strain evidence="2 3">RMSCC 3488</strain>
    </source>
</reference>
<reference evidence="3" key="3">
    <citation type="journal article" date="2010" name="Genome Res.">
        <title>Population genomic sequencing of Coccidioides fungi reveals recent hybridization and transposon control.</title>
        <authorList>
            <person name="Neafsey D.E."/>
            <person name="Barker B.M."/>
            <person name="Sharpton T.J."/>
            <person name="Stajich J.E."/>
            <person name="Park D.J."/>
            <person name="Whiston E."/>
            <person name="Hung C.-Y."/>
            <person name="McMahan C."/>
            <person name="White J."/>
            <person name="Sykes S."/>
            <person name="Heiman D."/>
            <person name="Young S."/>
            <person name="Zeng Q."/>
            <person name="Abouelleil A."/>
            <person name="Aftuck L."/>
            <person name="Bessette D."/>
            <person name="Brown A."/>
            <person name="FitzGerald M."/>
            <person name="Lui A."/>
            <person name="Macdonald J.P."/>
            <person name="Priest M."/>
            <person name="Orbach M.J."/>
            <person name="Galgiani J.N."/>
            <person name="Kirkland T.N."/>
            <person name="Cole G.T."/>
            <person name="Birren B.W."/>
            <person name="Henn M.R."/>
            <person name="Taylor J.W."/>
            <person name="Rounsley S.D."/>
        </authorList>
    </citation>
    <scope>NUCLEOTIDE SEQUENCE [LARGE SCALE GENOMIC DNA]</scope>
    <source>
        <strain evidence="3">RMSCC 3488</strain>
    </source>
</reference>
<evidence type="ECO:0000313" key="2">
    <source>
        <dbReference type="EMBL" id="KMM71439.1"/>
    </source>
</evidence>
<protein>
    <submittedName>
        <fullName evidence="2">Uncharacterized protein</fullName>
    </submittedName>
</protein>
<sequence>MTPPLSLFLSVCVCVSHAPTSPPPAVIFIMYVVPSSLAFRLPPEEKKPFPSSDLWSSNRITSRQPPLCTRRYPTLYGRAYQPDFHSTFASKAEQERKPTKRGDIEK</sequence>
<dbReference type="EMBL" id="DS268113">
    <property type="protein sequence ID" value="KMM71439.1"/>
    <property type="molecule type" value="Genomic_DNA"/>
</dbReference>
<feature type="compositionally biased region" description="Basic and acidic residues" evidence="1">
    <location>
        <begin position="92"/>
        <end position="106"/>
    </location>
</feature>
<organism evidence="2 3">
    <name type="scientific">Coccidioides posadasii RMSCC 3488</name>
    <dbReference type="NCBI Taxonomy" id="454284"/>
    <lineage>
        <taxon>Eukaryota</taxon>
        <taxon>Fungi</taxon>
        <taxon>Dikarya</taxon>
        <taxon>Ascomycota</taxon>
        <taxon>Pezizomycotina</taxon>
        <taxon>Eurotiomycetes</taxon>
        <taxon>Eurotiomycetidae</taxon>
        <taxon>Onygenales</taxon>
        <taxon>Onygenaceae</taxon>
        <taxon>Coccidioides</taxon>
    </lineage>
</organism>
<gene>
    <name evidence="2" type="ORF">CPAG_07746</name>
</gene>
<reference evidence="3" key="2">
    <citation type="journal article" date="2009" name="Genome Res.">
        <title>Comparative genomic analyses of the human fungal pathogens Coccidioides and their relatives.</title>
        <authorList>
            <person name="Sharpton T.J."/>
            <person name="Stajich J.E."/>
            <person name="Rounsley S.D."/>
            <person name="Gardner M.J."/>
            <person name="Wortman J.R."/>
            <person name="Jordar V.S."/>
            <person name="Maiti R."/>
            <person name="Kodira C.D."/>
            <person name="Neafsey D.E."/>
            <person name="Zeng Q."/>
            <person name="Hung C.-Y."/>
            <person name="McMahan C."/>
            <person name="Muszewska A."/>
            <person name="Grynberg M."/>
            <person name="Mandel M.A."/>
            <person name="Kellner E.M."/>
            <person name="Barker B.M."/>
            <person name="Galgiani J.N."/>
            <person name="Orbach M.J."/>
            <person name="Kirkland T.N."/>
            <person name="Cole G.T."/>
            <person name="Henn M.R."/>
            <person name="Birren B.W."/>
            <person name="Taylor J.W."/>
        </authorList>
    </citation>
    <scope>NUCLEOTIDE SEQUENCE [LARGE SCALE GENOMIC DNA]</scope>
    <source>
        <strain evidence="3">RMSCC 3488</strain>
    </source>
</reference>
<proteinExistence type="predicted"/>
<name>A0A0J6FQZ3_COCPO</name>
<dbReference type="AlphaFoldDB" id="A0A0J6FQZ3"/>
<evidence type="ECO:0000256" key="1">
    <source>
        <dbReference type="SAM" id="MobiDB-lite"/>
    </source>
</evidence>
<accession>A0A0J6FQZ3</accession>
<dbReference type="Proteomes" id="UP000054567">
    <property type="component" value="Unassembled WGS sequence"/>
</dbReference>
<evidence type="ECO:0000313" key="3">
    <source>
        <dbReference type="Proteomes" id="UP000054567"/>
    </source>
</evidence>
<dbReference type="VEuPathDB" id="FungiDB:CPAG_07746"/>